<dbReference type="AlphaFoldDB" id="A0A1I2THA9"/>
<keyword evidence="2" id="KW-1185">Reference proteome</keyword>
<sequence length="69" mass="7155">MSQHHKHASVAVAQTLFDGMPPAEQAQVRAEAEAKGVSPIEIVRLSLDILIAESRPASAPVRGTGPTGA</sequence>
<evidence type="ECO:0000313" key="2">
    <source>
        <dbReference type="Proteomes" id="UP000199229"/>
    </source>
</evidence>
<name>A0A1I2THA9_9HYPH</name>
<dbReference type="RefSeq" id="WP_091970665.1">
    <property type="nucleotide sequence ID" value="NZ_FOPM01000007.1"/>
</dbReference>
<proteinExistence type="predicted"/>
<reference evidence="2" key="1">
    <citation type="submission" date="2016-10" db="EMBL/GenBank/DDBJ databases">
        <authorList>
            <person name="Varghese N."/>
            <person name="Submissions S."/>
        </authorList>
    </citation>
    <scope>NUCLEOTIDE SEQUENCE [LARGE SCALE GENOMIC DNA]</scope>
    <source>
        <strain evidence="2">Gh-105</strain>
    </source>
</reference>
<dbReference type="Proteomes" id="UP000199229">
    <property type="component" value="Unassembled WGS sequence"/>
</dbReference>
<accession>A0A1I2THA9</accession>
<dbReference type="EMBL" id="FOPM01000007">
    <property type="protein sequence ID" value="SFG64258.1"/>
    <property type="molecule type" value="Genomic_DNA"/>
</dbReference>
<organism evidence="1 2">
    <name type="scientific">Methylobacterium gossipiicola</name>
    <dbReference type="NCBI Taxonomy" id="582675"/>
    <lineage>
        <taxon>Bacteria</taxon>
        <taxon>Pseudomonadati</taxon>
        <taxon>Pseudomonadota</taxon>
        <taxon>Alphaproteobacteria</taxon>
        <taxon>Hyphomicrobiales</taxon>
        <taxon>Methylobacteriaceae</taxon>
        <taxon>Methylobacterium</taxon>
    </lineage>
</organism>
<gene>
    <name evidence="1" type="ORF">SAMN05192565_10798</name>
</gene>
<dbReference type="OrthoDB" id="7999720at2"/>
<evidence type="ECO:0008006" key="3">
    <source>
        <dbReference type="Google" id="ProtNLM"/>
    </source>
</evidence>
<protein>
    <recommendedName>
        <fullName evidence="3">Ribbon-helix-helix protein, copG family</fullName>
    </recommendedName>
</protein>
<evidence type="ECO:0000313" key="1">
    <source>
        <dbReference type="EMBL" id="SFG64258.1"/>
    </source>
</evidence>